<comment type="caution">
    <text evidence="1">The sequence shown here is derived from an EMBL/GenBank/DDBJ whole genome shotgun (WGS) entry which is preliminary data.</text>
</comment>
<evidence type="ECO:0000313" key="2">
    <source>
        <dbReference type="Proteomes" id="UP000561438"/>
    </source>
</evidence>
<protein>
    <submittedName>
        <fullName evidence="1">Uncharacterized protein</fullName>
    </submittedName>
</protein>
<organism evidence="1 2">
    <name type="scientific">Qipengyuania atrilutea</name>
    <dbReference type="NCBI Taxonomy" id="2744473"/>
    <lineage>
        <taxon>Bacteria</taxon>
        <taxon>Pseudomonadati</taxon>
        <taxon>Pseudomonadota</taxon>
        <taxon>Alphaproteobacteria</taxon>
        <taxon>Sphingomonadales</taxon>
        <taxon>Erythrobacteraceae</taxon>
        <taxon>Qipengyuania</taxon>
    </lineage>
</organism>
<evidence type="ECO:0000313" key="1">
    <source>
        <dbReference type="EMBL" id="NVD44311.1"/>
    </source>
</evidence>
<dbReference type="AlphaFoldDB" id="A0A850GXL5"/>
<dbReference type="Proteomes" id="UP000561438">
    <property type="component" value="Unassembled WGS sequence"/>
</dbReference>
<dbReference type="EMBL" id="JABWGV010000001">
    <property type="protein sequence ID" value="NVD44311.1"/>
    <property type="molecule type" value="Genomic_DNA"/>
</dbReference>
<reference evidence="1 2" key="1">
    <citation type="submission" date="2020-06" db="EMBL/GenBank/DDBJ databases">
        <title>Altererythrobacter sp. HHU K3-1.</title>
        <authorList>
            <person name="Zhang D."/>
            <person name="Xue H."/>
        </authorList>
    </citation>
    <scope>NUCLEOTIDE SEQUENCE [LARGE SCALE GENOMIC DNA]</scope>
    <source>
        <strain evidence="1 2">HHU K3-1</strain>
    </source>
</reference>
<sequence length="83" mass="8775">MAEFAIVAFLMSVAVGVAVSLSDSFLRLKSGFAMARRELGGAETRALPAKRRSAGFAITLPRPALPKPALPQPVRTVRLRAAA</sequence>
<proteinExistence type="predicted"/>
<name>A0A850GXL5_9SPHN</name>
<keyword evidence="2" id="KW-1185">Reference proteome</keyword>
<accession>A0A850GXL5</accession>
<dbReference type="RefSeq" id="WP_176266559.1">
    <property type="nucleotide sequence ID" value="NZ_JABWGV010000001.1"/>
</dbReference>
<gene>
    <name evidence="1" type="ORF">HUV48_04680</name>
</gene>